<dbReference type="Pfam" id="PF07963">
    <property type="entry name" value="N_methyl"/>
    <property type="match status" value="1"/>
</dbReference>
<keyword evidence="3" id="KW-1133">Transmembrane helix</keyword>
<reference evidence="4 5" key="1">
    <citation type="submission" date="2021-01" db="EMBL/GenBank/DDBJ databases">
        <title>Genomic Encyclopedia of Type Strains, Phase IV (KMG-IV): sequencing the most valuable type-strain genomes for metagenomic binning, comparative biology and taxonomic classification.</title>
        <authorList>
            <person name="Goeker M."/>
        </authorList>
    </citation>
    <scope>NUCLEOTIDE SEQUENCE [LARGE SCALE GENOMIC DNA]</scope>
    <source>
        <strain evidence="4 5">DSM 25879</strain>
    </source>
</reference>
<evidence type="ECO:0000313" key="5">
    <source>
        <dbReference type="Proteomes" id="UP000737402"/>
    </source>
</evidence>
<keyword evidence="2" id="KW-0178">Competence</keyword>
<dbReference type="PROSITE" id="PS00409">
    <property type="entry name" value="PROKAR_NTER_METHYL"/>
    <property type="match status" value="1"/>
</dbReference>
<organism evidence="4 5">
    <name type="scientific">Sutcliffiella tianshenii</name>
    <dbReference type="NCBI Taxonomy" id="1463404"/>
    <lineage>
        <taxon>Bacteria</taxon>
        <taxon>Bacillati</taxon>
        <taxon>Bacillota</taxon>
        <taxon>Bacilli</taxon>
        <taxon>Bacillales</taxon>
        <taxon>Bacillaceae</taxon>
        <taxon>Sutcliffiella</taxon>
    </lineage>
</organism>
<dbReference type="NCBIfam" id="TIGR02532">
    <property type="entry name" value="IV_pilin_GFxxxE"/>
    <property type="match status" value="1"/>
</dbReference>
<dbReference type="SUPFAM" id="SSF54523">
    <property type="entry name" value="Pili subunits"/>
    <property type="match status" value="1"/>
</dbReference>
<comment type="subcellular location">
    <subcellularLocation>
        <location evidence="1">Cell surface</location>
    </subcellularLocation>
</comment>
<keyword evidence="3" id="KW-0472">Membrane</keyword>
<name>A0ABS2P0H4_9BACI</name>
<evidence type="ECO:0000256" key="3">
    <source>
        <dbReference type="SAM" id="Phobius"/>
    </source>
</evidence>
<dbReference type="EMBL" id="JAFBED010000004">
    <property type="protein sequence ID" value="MBM7620461.1"/>
    <property type="molecule type" value="Genomic_DNA"/>
</dbReference>
<dbReference type="Proteomes" id="UP000737402">
    <property type="component" value="Unassembled WGS sequence"/>
</dbReference>
<dbReference type="Gene3D" id="3.30.700.10">
    <property type="entry name" value="Glycoprotein, Type 4 Pilin"/>
    <property type="match status" value="1"/>
</dbReference>
<dbReference type="InterPro" id="IPR045584">
    <property type="entry name" value="Pilin-like"/>
</dbReference>
<evidence type="ECO:0000313" key="4">
    <source>
        <dbReference type="EMBL" id="MBM7620461.1"/>
    </source>
</evidence>
<keyword evidence="3" id="KW-0812">Transmembrane</keyword>
<feature type="transmembrane region" description="Helical" evidence="3">
    <location>
        <begin position="7"/>
        <end position="28"/>
    </location>
</feature>
<proteinExistence type="predicted"/>
<protein>
    <submittedName>
        <fullName evidence="4">Type IV pilus assembly protein PilA</fullName>
    </submittedName>
</protein>
<keyword evidence="5" id="KW-1185">Reference proteome</keyword>
<evidence type="ECO:0000256" key="1">
    <source>
        <dbReference type="ARBA" id="ARBA00004241"/>
    </source>
</evidence>
<gene>
    <name evidence="4" type="ORF">JOC95_002314</name>
</gene>
<dbReference type="InterPro" id="IPR012902">
    <property type="entry name" value="N_methyl_site"/>
</dbReference>
<sequence length="154" mass="16133">MLKNEKGLTLIELLAVVVILGIIAAIAVPSIGKLIDNSKVDAHVANAEQVVSAARLAATSDSSISVGSKFVSLEYLISKGFLEQIQDPDDKNKSYKQGNKSNAAVDTIADTHSYVQLLDGKVIGVNLVGENRSVKATANTGGNLVINKSSVTNN</sequence>
<evidence type="ECO:0000256" key="2">
    <source>
        <dbReference type="ARBA" id="ARBA00023287"/>
    </source>
</evidence>
<comment type="caution">
    <text evidence="4">The sequence shown here is derived from an EMBL/GenBank/DDBJ whole genome shotgun (WGS) entry which is preliminary data.</text>
</comment>
<accession>A0ABS2P0H4</accession>